<sequence length="148" mass="16895">MVALPVEKSADVEVTPNVNCDDTSRVQANWNKMPRFAISSVGAKELFWMLSEPDAKKMMTSGRIESVTKNVPFTSLFIALSPISFAHRQARSCTYCCNLSPLDHDGYLMILLPKEEFDSRRVWLTSNLGFFEQKVKEEQNKKMLELKN</sequence>
<reference evidence="2" key="1">
    <citation type="submission" date="2022-11" db="UniProtKB">
        <authorList>
            <consortium name="WormBaseParasite"/>
        </authorList>
    </citation>
    <scope>IDENTIFICATION</scope>
</reference>
<proteinExistence type="predicted"/>
<evidence type="ECO:0000313" key="2">
    <source>
        <dbReference type="WBParaSite" id="jg60"/>
    </source>
</evidence>
<evidence type="ECO:0000313" key="1">
    <source>
        <dbReference type="Proteomes" id="UP000887574"/>
    </source>
</evidence>
<dbReference type="WBParaSite" id="jg60">
    <property type="protein sequence ID" value="jg60"/>
    <property type="gene ID" value="jg60"/>
</dbReference>
<protein>
    <submittedName>
        <fullName evidence="2">Serpin domain-containing protein</fullName>
    </submittedName>
</protein>
<accession>A0A915EHM5</accession>
<organism evidence="1 2">
    <name type="scientific">Ditylenchus dipsaci</name>
    <dbReference type="NCBI Taxonomy" id="166011"/>
    <lineage>
        <taxon>Eukaryota</taxon>
        <taxon>Metazoa</taxon>
        <taxon>Ecdysozoa</taxon>
        <taxon>Nematoda</taxon>
        <taxon>Chromadorea</taxon>
        <taxon>Rhabditida</taxon>
        <taxon>Tylenchina</taxon>
        <taxon>Tylenchomorpha</taxon>
        <taxon>Sphaerularioidea</taxon>
        <taxon>Anguinidae</taxon>
        <taxon>Anguininae</taxon>
        <taxon>Ditylenchus</taxon>
    </lineage>
</organism>
<name>A0A915EHM5_9BILA</name>
<dbReference type="AlphaFoldDB" id="A0A915EHM5"/>
<dbReference type="Proteomes" id="UP000887574">
    <property type="component" value="Unplaced"/>
</dbReference>
<keyword evidence="1" id="KW-1185">Reference proteome</keyword>